<dbReference type="InterPro" id="IPR052919">
    <property type="entry name" value="TA_system_RNase"/>
</dbReference>
<dbReference type="AlphaFoldDB" id="A0A937X3T0"/>
<gene>
    <name evidence="2" type="ORF">FJZ00_06425</name>
</gene>
<evidence type="ECO:0000313" key="3">
    <source>
        <dbReference type="Proteomes" id="UP000703893"/>
    </source>
</evidence>
<accession>A0A937X3T0</accession>
<evidence type="ECO:0000313" key="2">
    <source>
        <dbReference type="EMBL" id="MBM3274768.1"/>
    </source>
</evidence>
<dbReference type="InterPro" id="IPR029060">
    <property type="entry name" value="PIN-like_dom_sf"/>
</dbReference>
<dbReference type="InterPro" id="IPR002716">
    <property type="entry name" value="PIN_dom"/>
</dbReference>
<sequence>MPWLLDTHVLAWSALEPEKLGPETRALLTNPEHDLQVATISTAEIACLARGGKLFLKMGAREFVAAAIDNLSASTIELSHAVAAEAWRLPEPFHRDPADRILVATAREHDMVLVTGDDRILRYG</sequence>
<protein>
    <submittedName>
        <fullName evidence="2">Type II toxin-antitoxin system VapC family toxin</fullName>
    </submittedName>
</protein>
<comment type="caution">
    <text evidence="2">The sequence shown here is derived from an EMBL/GenBank/DDBJ whole genome shotgun (WGS) entry which is preliminary data.</text>
</comment>
<name>A0A937X3T0_9BACT</name>
<proteinExistence type="predicted"/>
<feature type="domain" description="PIN" evidence="1">
    <location>
        <begin position="4"/>
        <end position="123"/>
    </location>
</feature>
<reference evidence="2 3" key="1">
    <citation type="submission" date="2019-03" db="EMBL/GenBank/DDBJ databases">
        <title>Lake Tanganyika Metagenome-Assembled Genomes (MAGs).</title>
        <authorList>
            <person name="Tran P."/>
        </authorList>
    </citation>
    <scope>NUCLEOTIDE SEQUENCE [LARGE SCALE GENOMIC DNA]</scope>
    <source>
        <strain evidence="2">K_DeepCast_65m_m2_236</strain>
    </source>
</reference>
<dbReference type="PANTHER" id="PTHR36173:SF1">
    <property type="entry name" value="RIBONUCLEASE VAPC22"/>
    <property type="match status" value="1"/>
</dbReference>
<dbReference type="SUPFAM" id="SSF88723">
    <property type="entry name" value="PIN domain-like"/>
    <property type="match status" value="1"/>
</dbReference>
<dbReference type="CDD" id="cd09872">
    <property type="entry name" value="PIN_Sll0205-like"/>
    <property type="match status" value="1"/>
</dbReference>
<dbReference type="Gene3D" id="3.40.50.1010">
    <property type="entry name" value="5'-nuclease"/>
    <property type="match status" value="1"/>
</dbReference>
<dbReference type="Proteomes" id="UP000703893">
    <property type="component" value="Unassembled WGS sequence"/>
</dbReference>
<organism evidence="2 3">
    <name type="scientific">Candidatus Tanganyikabacteria bacterium</name>
    <dbReference type="NCBI Taxonomy" id="2961651"/>
    <lineage>
        <taxon>Bacteria</taxon>
        <taxon>Bacillati</taxon>
        <taxon>Candidatus Sericytochromatia</taxon>
        <taxon>Candidatus Tanganyikabacteria</taxon>
    </lineage>
</organism>
<dbReference type="EMBL" id="VGJX01000322">
    <property type="protein sequence ID" value="MBM3274768.1"/>
    <property type="molecule type" value="Genomic_DNA"/>
</dbReference>
<feature type="non-terminal residue" evidence="2">
    <location>
        <position position="124"/>
    </location>
</feature>
<dbReference type="Pfam" id="PF01850">
    <property type="entry name" value="PIN"/>
    <property type="match status" value="1"/>
</dbReference>
<dbReference type="InterPro" id="IPR041705">
    <property type="entry name" value="PIN_Sll0205"/>
</dbReference>
<dbReference type="PANTHER" id="PTHR36173">
    <property type="entry name" value="RIBONUCLEASE VAPC16-RELATED"/>
    <property type="match status" value="1"/>
</dbReference>
<evidence type="ECO:0000259" key="1">
    <source>
        <dbReference type="Pfam" id="PF01850"/>
    </source>
</evidence>